<comment type="subcellular location">
    <subcellularLocation>
        <location evidence="1">Cell membrane</location>
        <topology evidence="1">Multi-pass membrane protein</topology>
    </subcellularLocation>
</comment>
<evidence type="ECO:0000256" key="1">
    <source>
        <dbReference type="ARBA" id="ARBA00004651"/>
    </source>
</evidence>
<keyword evidence="3 6" id="KW-0812">Transmembrane</keyword>
<evidence type="ECO:0000256" key="6">
    <source>
        <dbReference type="SAM" id="Phobius"/>
    </source>
</evidence>
<proteinExistence type="predicted"/>
<evidence type="ECO:0000313" key="7">
    <source>
        <dbReference type="EMBL" id="NIZ46413.1"/>
    </source>
</evidence>
<dbReference type="Proteomes" id="UP000752013">
    <property type="component" value="Unassembled WGS sequence"/>
</dbReference>
<name>A0A968KUP4_9SPIO</name>
<dbReference type="EMBL" id="JAATLK010000001">
    <property type="protein sequence ID" value="NIZ46413.1"/>
    <property type="molecule type" value="Genomic_DNA"/>
</dbReference>
<organism evidence="7 8">
    <name type="scientific">Entomospira nematocerorum</name>
    <dbReference type="NCBI Taxonomy" id="2719987"/>
    <lineage>
        <taxon>Bacteria</taxon>
        <taxon>Pseudomonadati</taxon>
        <taxon>Spirochaetota</taxon>
        <taxon>Spirochaetia</taxon>
        <taxon>Spirochaetales</taxon>
        <taxon>Spirochaetaceae</taxon>
        <taxon>Entomospira</taxon>
    </lineage>
</organism>
<keyword evidence="4 6" id="KW-1133">Transmembrane helix</keyword>
<feature type="transmembrane region" description="Helical" evidence="6">
    <location>
        <begin position="305"/>
        <end position="322"/>
    </location>
</feature>
<feature type="transmembrane region" description="Helical" evidence="6">
    <location>
        <begin position="12"/>
        <end position="37"/>
    </location>
</feature>
<evidence type="ECO:0000256" key="5">
    <source>
        <dbReference type="ARBA" id="ARBA00023136"/>
    </source>
</evidence>
<feature type="transmembrane region" description="Helical" evidence="6">
    <location>
        <begin position="49"/>
        <end position="80"/>
    </location>
</feature>
<feature type="transmembrane region" description="Helical" evidence="6">
    <location>
        <begin position="334"/>
        <end position="359"/>
    </location>
</feature>
<keyword evidence="2" id="KW-1003">Cell membrane</keyword>
<accession>A0A968KUP4</accession>
<evidence type="ECO:0000256" key="2">
    <source>
        <dbReference type="ARBA" id="ARBA00022475"/>
    </source>
</evidence>
<feature type="transmembrane region" description="Helical" evidence="6">
    <location>
        <begin position="101"/>
        <end position="122"/>
    </location>
</feature>
<dbReference type="AlphaFoldDB" id="A0A968KUP4"/>
<evidence type="ECO:0000313" key="8">
    <source>
        <dbReference type="Proteomes" id="UP000752013"/>
    </source>
</evidence>
<keyword evidence="5 6" id="KW-0472">Membrane</keyword>
<dbReference type="RefSeq" id="WP_167702881.1">
    <property type="nucleotide sequence ID" value="NZ_CP118168.1"/>
</dbReference>
<feature type="transmembrane region" description="Helical" evidence="6">
    <location>
        <begin position="270"/>
        <end position="293"/>
    </location>
</feature>
<sequence length="368" mass="44525">MKRTSSYFLQHWIVFFIATVLLLFVLTFLVFFAMMFLQVTAEPLSLKLMFYWVWIRTLTLLFILSSIIFFLSIIASIFYFEQNGEMRGFYLVGQNLFAVVRVLRIIAIFFSILQVIMAHTLYPSWKQTNRRLEDLYTPTTKSTQQDFFWSDEDYIVTIRYYNIERKEIRGLQFIVIDPQKDQTTREWIWFDGVQARWMDDQWIISDVRLIDHNKKWHVHKRFELQGDLLPSPSFLEELAMKSKWEEHTTHELRAYLLSEDGSSQIISRNILFIIGSRYLNSLLIVFVFMQLYYYDPSKRFMLLRLTLRFIIYFILFLIGQWWSKTWLEYTEIAWYIALGIPYGVIFIYYAFLWITLIAIRVKKRAITE</sequence>
<protein>
    <submittedName>
        <fullName evidence="7">LptF/LptG family permease</fullName>
    </submittedName>
</protein>
<keyword evidence="8" id="KW-1185">Reference proteome</keyword>
<reference evidence="7" key="1">
    <citation type="submission" date="2020-03" db="EMBL/GenBank/DDBJ databases">
        <title>Spirochaetal bacteria isolated from arthropods constitute a novel genus Entomospira genus novum within the order Spirochaetales.</title>
        <authorList>
            <person name="Grana-Miraglia L."/>
            <person name="Sikutova S."/>
            <person name="Fingerle V."/>
            <person name="Sing A."/>
            <person name="Castillo-Ramirez S."/>
            <person name="Margos G."/>
            <person name="Rudolf I."/>
        </authorList>
    </citation>
    <scope>NUCLEOTIDE SEQUENCE</scope>
    <source>
        <strain evidence="7">BR208</strain>
    </source>
</reference>
<comment type="caution">
    <text evidence="7">The sequence shown here is derived from an EMBL/GenBank/DDBJ whole genome shotgun (WGS) entry which is preliminary data.</text>
</comment>
<dbReference type="InterPro" id="IPR005495">
    <property type="entry name" value="LptG/LptF_permease"/>
</dbReference>
<evidence type="ECO:0000256" key="3">
    <source>
        <dbReference type="ARBA" id="ARBA00022692"/>
    </source>
</evidence>
<evidence type="ECO:0000256" key="4">
    <source>
        <dbReference type="ARBA" id="ARBA00022989"/>
    </source>
</evidence>
<gene>
    <name evidence="7" type="ORF">HCT46_00525</name>
</gene>
<dbReference type="GO" id="GO:0005886">
    <property type="term" value="C:plasma membrane"/>
    <property type="evidence" value="ECO:0007669"/>
    <property type="project" value="UniProtKB-SubCell"/>
</dbReference>
<dbReference type="Pfam" id="PF03739">
    <property type="entry name" value="LptF_LptG"/>
    <property type="match status" value="1"/>
</dbReference>